<dbReference type="Proteomes" id="UP000221369">
    <property type="component" value="Unassembled WGS sequence"/>
</dbReference>
<evidence type="ECO:0000256" key="1">
    <source>
        <dbReference type="SAM" id="MobiDB-lite"/>
    </source>
</evidence>
<evidence type="ECO:0000313" key="3">
    <source>
        <dbReference type="Proteomes" id="UP000221369"/>
    </source>
</evidence>
<accession>A0A2A9DSF0</accession>
<comment type="caution">
    <text evidence="2">The sequence shown here is derived from an EMBL/GenBank/DDBJ whole genome shotgun (WGS) entry which is preliminary data.</text>
</comment>
<dbReference type="AlphaFoldDB" id="A0A2A9DSF0"/>
<organism evidence="2 3">
    <name type="scientific">Paramicrobacterium agarici</name>
    <dbReference type="NCBI Taxonomy" id="630514"/>
    <lineage>
        <taxon>Bacteria</taxon>
        <taxon>Bacillati</taxon>
        <taxon>Actinomycetota</taxon>
        <taxon>Actinomycetes</taxon>
        <taxon>Micrococcales</taxon>
        <taxon>Microbacteriaceae</taxon>
        <taxon>Paramicrobacterium</taxon>
    </lineage>
</organism>
<keyword evidence="3" id="KW-1185">Reference proteome</keyword>
<name>A0A2A9DSF0_9MICO</name>
<reference evidence="2 3" key="1">
    <citation type="submission" date="2017-10" db="EMBL/GenBank/DDBJ databases">
        <title>Sequencing the genomes of 1000 actinobacteria strains.</title>
        <authorList>
            <person name="Klenk H.-P."/>
        </authorList>
    </citation>
    <scope>NUCLEOTIDE SEQUENCE [LARGE SCALE GENOMIC DNA]</scope>
    <source>
        <strain evidence="2 3">DSM 21798</strain>
    </source>
</reference>
<gene>
    <name evidence="2" type="ORF">ATJ78_0420</name>
</gene>
<protein>
    <submittedName>
        <fullName evidence="2">Uncharacterized protein</fullName>
    </submittedName>
</protein>
<proteinExistence type="predicted"/>
<feature type="region of interest" description="Disordered" evidence="1">
    <location>
        <begin position="1"/>
        <end position="40"/>
    </location>
</feature>
<dbReference type="EMBL" id="PDJE01000001">
    <property type="protein sequence ID" value="PFG29513.1"/>
    <property type="molecule type" value="Genomic_DNA"/>
</dbReference>
<sequence length="40" mass="4016">MVGTWQTHGEQKVADDASVTGSAGANDGGLLSGERETIVA</sequence>
<evidence type="ECO:0000313" key="2">
    <source>
        <dbReference type="EMBL" id="PFG29513.1"/>
    </source>
</evidence>